<proteinExistence type="predicted"/>
<dbReference type="PATRIC" id="fig|1470200.3.peg.1784"/>
<organism evidence="1 2">
    <name type="scientific">Neisseria arctica</name>
    <dbReference type="NCBI Taxonomy" id="1470200"/>
    <lineage>
        <taxon>Bacteria</taxon>
        <taxon>Pseudomonadati</taxon>
        <taxon>Pseudomonadota</taxon>
        <taxon>Betaproteobacteria</taxon>
        <taxon>Neisseriales</taxon>
        <taxon>Neisseriaceae</taxon>
        <taxon>Neisseria</taxon>
    </lineage>
</organism>
<sequence length="135" mass="15175">MNELKFVVWEDAFGCPAGWELMEEIEKQTSVVHSVGFVIAETEQTLTLAPHIGGQNRENQQYAGVITLPKRQIISISSLVNIHAMSESALEAIPFVDMTRDEIVAYFSRYGFKDKNGHHIEFCDDFLALVDLASK</sequence>
<reference evidence="1 2" key="1">
    <citation type="submission" date="2014-11" db="EMBL/GenBank/DDBJ databases">
        <title>Genome of a novel goose pathogen.</title>
        <authorList>
            <person name="Hansen C.M."/>
            <person name="Hueffer K."/>
            <person name="Choi S.C."/>
        </authorList>
    </citation>
    <scope>NUCLEOTIDE SEQUENCE [LARGE SCALE GENOMIC DNA]</scope>
    <source>
        <strain evidence="1 2">KH1503</strain>
    </source>
</reference>
<dbReference type="Proteomes" id="UP000036027">
    <property type="component" value="Unassembled WGS sequence"/>
</dbReference>
<evidence type="ECO:0000313" key="1">
    <source>
        <dbReference type="EMBL" id="KLT73274.1"/>
    </source>
</evidence>
<dbReference type="EMBL" id="JTDO01000004">
    <property type="protein sequence ID" value="KLT73274.1"/>
    <property type="molecule type" value="Genomic_DNA"/>
</dbReference>
<evidence type="ECO:0000313" key="2">
    <source>
        <dbReference type="Proteomes" id="UP000036027"/>
    </source>
</evidence>
<gene>
    <name evidence="1" type="ORF">PL75_03360</name>
</gene>
<accession>A0A0J0YT29</accession>
<dbReference type="STRING" id="1470200.PL75_03360"/>
<protein>
    <submittedName>
        <fullName evidence="1">Uncharacterized protein</fullName>
    </submittedName>
</protein>
<dbReference type="AlphaFoldDB" id="A0A0J0YT29"/>
<dbReference type="RefSeq" id="WP_047760505.1">
    <property type="nucleotide sequence ID" value="NZ_CP091510.1"/>
</dbReference>
<comment type="caution">
    <text evidence="1">The sequence shown here is derived from an EMBL/GenBank/DDBJ whole genome shotgun (WGS) entry which is preliminary data.</text>
</comment>
<keyword evidence="2" id="KW-1185">Reference proteome</keyword>
<dbReference type="OrthoDB" id="8613155at2"/>
<name>A0A0J0YT29_9NEIS</name>